<sequence length="365" mass="39764">MGKTGWDRRDGLIAVHQIQGVGWHTLDRMLRAGWKPDAPVAGEHEEEAGLSVQLSERIREKWTPSFIRHVAHELCQRNIWALTLWDEEYPALLRELPQPPWILYGKGDGSILQHPCLAVVGTRKPTTYGKRAASMLVTEAVAQGWTVVSGMAAGVDGEAHRGALEAGGRTAAVLGCGVDVVYPKHHRSLYERLAAEGLILSEAPPGTQPHPGLFPQRNRIISGLSMGVLVVEAAERSGSLITADFGMEQGREVFAVPGPITSEQSRGTNRLIQQGAKCVLSAEDIAEEFSHLSGWCPVTKAKEETPSVSDTESRLLSLFQDEPVDLEHLAEKMGCPLGEIHGILLTLQVKGLVRQLPGARFERKG</sequence>
<dbReference type="InterPro" id="IPR041614">
    <property type="entry name" value="DprA_WH"/>
</dbReference>
<evidence type="ECO:0000256" key="1">
    <source>
        <dbReference type="ARBA" id="ARBA00006525"/>
    </source>
</evidence>
<reference evidence="4 5" key="1">
    <citation type="submission" date="2023-07" db="EMBL/GenBank/DDBJ databases">
        <title>Genomic Encyclopedia of Type Strains, Phase IV (KMG-IV): sequencing the most valuable type-strain genomes for metagenomic binning, comparative biology and taxonomic classification.</title>
        <authorList>
            <person name="Goeker M."/>
        </authorList>
    </citation>
    <scope>NUCLEOTIDE SEQUENCE [LARGE SCALE GENOMIC DNA]</scope>
    <source>
        <strain evidence="4 5">DSM 45903</strain>
    </source>
</reference>
<dbReference type="RefSeq" id="WP_309861111.1">
    <property type="nucleotide sequence ID" value="NZ_JAVDQG010000001.1"/>
</dbReference>
<keyword evidence="5" id="KW-1185">Reference proteome</keyword>
<comment type="similarity">
    <text evidence="1">Belongs to the DprA/Smf family.</text>
</comment>
<evidence type="ECO:0000313" key="4">
    <source>
        <dbReference type="EMBL" id="MDR6224182.1"/>
    </source>
</evidence>
<dbReference type="Pfam" id="PF02481">
    <property type="entry name" value="DNA_processg_A"/>
    <property type="match status" value="1"/>
</dbReference>
<name>A0ABU1II08_9BACL</name>
<feature type="domain" description="DprA winged helix" evidence="3">
    <location>
        <begin position="301"/>
        <end position="358"/>
    </location>
</feature>
<dbReference type="Gene3D" id="3.40.50.450">
    <property type="match status" value="1"/>
</dbReference>
<dbReference type="InterPro" id="IPR036388">
    <property type="entry name" value="WH-like_DNA-bd_sf"/>
</dbReference>
<dbReference type="InterPro" id="IPR003488">
    <property type="entry name" value="DprA"/>
</dbReference>
<dbReference type="InterPro" id="IPR057666">
    <property type="entry name" value="DrpA_SLOG"/>
</dbReference>
<dbReference type="PANTHER" id="PTHR43022">
    <property type="entry name" value="PROTEIN SMF"/>
    <property type="match status" value="1"/>
</dbReference>
<dbReference type="PANTHER" id="PTHR43022:SF1">
    <property type="entry name" value="PROTEIN SMF"/>
    <property type="match status" value="1"/>
</dbReference>
<protein>
    <submittedName>
        <fullName evidence="4">DNA processing protein</fullName>
    </submittedName>
</protein>
<comment type="caution">
    <text evidence="4">The sequence shown here is derived from an EMBL/GenBank/DDBJ whole genome shotgun (WGS) entry which is preliminary data.</text>
</comment>
<dbReference type="SUPFAM" id="SSF102405">
    <property type="entry name" value="MCP/YpsA-like"/>
    <property type="match status" value="1"/>
</dbReference>
<dbReference type="Pfam" id="PF17782">
    <property type="entry name" value="WHD_DprA"/>
    <property type="match status" value="1"/>
</dbReference>
<dbReference type="NCBIfam" id="TIGR00732">
    <property type="entry name" value="dprA"/>
    <property type="match status" value="1"/>
</dbReference>
<dbReference type="Proteomes" id="UP001185012">
    <property type="component" value="Unassembled WGS sequence"/>
</dbReference>
<feature type="domain" description="Smf/DprA SLOG" evidence="2">
    <location>
        <begin position="82"/>
        <end position="289"/>
    </location>
</feature>
<evidence type="ECO:0000259" key="2">
    <source>
        <dbReference type="Pfam" id="PF02481"/>
    </source>
</evidence>
<proteinExistence type="inferred from homology"/>
<dbReference type="Gene3D" id="1.10.10.10">
    <property type="entry name" value="Winged helix-like DNA-binding domain superfamily/Winged helix DNA-binding domain"/>
    <property type="match status" value="1"/>
</dbReference>
<organism evidence="4 5">
    <name type="scientific">Desmospora profundinema</name>
    <dbReference type="NCBI Taxonomy" id="1571184"/>
    <lineage>
        <taxon>Bacteria</taxon>
        <taxon>Bacillati</taxon>
        <taxon>Bacillota</taxon>
        <taxon>Bacilli</taxon>
        <taxon>Bacillales</taxon>
        <taxon>Thermoactinomycetaceae</taxon>
        <taxon>Desmospora</taxon>
    </lineage>
</organism>
<evidence type="ECO:0000313" key="5">
    <source>
        <dbReference type="Proteomes" id="UP001185012"/>
    </source>
</evidence>
<accession>A0ABU1II08</accession>
<dbReference type="EMBL" id="JAVDQG010000001">
    <property type="protein sequence ID" value="MDR6224182.1"/>
    <property type="molecule type" value="Genomic_DNA"/>
</dbReference>
<evidence type="ECO:0000259" key="3">
    <source>
        <dbReference type="Pfam" id="PF17782"/>
    </source>
</evidence>
<gene>
    <name evidence="4" type="ORF">JOE21_000170</name>
</gene>